<dbReference type="InterPro" id="IPR050270">
    <property type="entry name" value="DegV_domain_contain"/>
</dbReference>
<reference evidence="2" key="2">
    <citation type="submission" date="2009-08" db="EMBL/GenBank/DDBJ databases">
        <authorList>
            <person name="Shrivastava S."/>
            <person name="Brinkac L.M."/>
            <person name="Dodson R.J."/>
            <person name="Harkins D.M."/>
            <person name="Durkin A.S."/>
            <person name="Sutton G."/>
        </authorList>
    </citation>
    <scope>NUCLEOTIDE SEQUENCE</scope>
    <source>
        <strain evidence="2">Eklund 17B</strain>
    </source>
</reference>
<protein>
    <submittedName>
        <fullName evidence="2">DegV family protein</fullName>
    </submittedName>
</protein>
<dbReference type="EMBL" id="CP001056">
    <property type="protein sequence ID" value="ACD24569.1"/>
    <property type="molecule type" value="Genomic_DNA"/>
</dbReference>
<dbReference type="Gene3D" id="3.40.50.10170">
    <property type="match status" value="1"/>
</dbReference>
<dbReference type="GO" id="GO:0008289">
    <property type="term" value="F:lipid binding"/>
    <property type="evidence" value="ECO:0007669"/>
    <property type="project" value="UniProtKB-KW"/>
</dbReference>
<dbReference type="KEGG" id="cbk:CLL_A3069"/>
<dbReference type="PATRIC" id="fig|935198.13.peg.3033"/>
<evidence type="ECO:0000313" key="2">
    <source>
        <dbReference type="EMBL" id="ACD24569.1"/>
    </source>
</evidence>
<dbReference type="PROSITE" id="PS51482">
    <property type="entry name" value="DEGV"/>
    <property type="match status" value="1"/>
</dbReference>
<dbReference type="AlphaFoldDB" id="B2TPX8"/>
<sequence>MRHLEKIKIITDSTADLPKEIYEKYDIEVLPVLINFKEESYLDGIEINPDKVFEKIEKDNILPTTGQIIPTRFIETYQKYLDEGYKILSIHMSSAMSGTYQSACIAKNTIESDDIMLVDSQNIAPALGILVLKAAVLLEKGNSLDDTFKIIDSAKYNVKTLMCFESLEYLIRGGRISKTAGMVGSVFGIKLILDIKDGLMSVKDKIRGNKKAIRKIISELEEAQLDEDVPILLVYAKNVEIKAAFLEYLQENNMNYTECPLGSSVCIHSGPNCCGLIYLTK</sequence>
<accession>U4P957</accession>
<organism evidence="2">
    <name type="scientific">Clostridium botulinum (strain Eklund 17B / Type B)</name>
    <dbReference type="NCBI Taxonomy" id="935198"/>
    <lineage>
        <taxon>Bacteria</taxon>
        <taxon>Bacillati</taxon>
        <taxon>Bacillota</taxon>
        <taxon>Clostridia</taxon>
        <taxon>Eubacteriales</taxon>
        <taxon>Clostridiaceae</taxon>
        <taxon>Clostridium</taxon>
    </lineage>
</organism>
<dbReference type="HOGENOM" id="CLU_048251_0_1_9"/>
<proteinExistence type="predicted"/>
<dbReference type="NCBIfam" id="TIGR00762">
    <property type="entry name" value="DegV"/>
    <property type="match status" value="1"/>
</dbReference>
<evidence type="ECO:0000256" key="1">
    <source>
        <dbReference type="ARBA" id="ARBA00023121"/>
    </source>
</evidence>
<dbReference type="SUPFAM" id="SSF82549">
    <property type="entry name" value="DAK1/DegV-like"/>
    <property type="match status" value="1"/>
</dbReference>
<dbReference type="Gene3D" id="3.30.1180.10">
    <property type="match status" value="1"/>
</dbReference>
<dbReference type="PANTHER" id="PTHR33434:SF2">
    <property type="entry name" value="FATTY ACID-BINDING PROTEIN TM_1468"/>
    <property type="match status" value="1"/>
</dbReference>
<reference evidence="2" key="1">
    <citation type="submission" date="2009-06" db="EMBL/GenBank/DDBJ databases">
        <authorList>
            <consortium name="US DOE Joint Genome Institute (JGI-PGF)"/>
            <person name="Lucas S."/>
            <person name="Copeland A."/>
            <person name="Lapidus A."/>
            <person name="Glavina del Rio T."/>
            <person name="Dalin E."/>
            <person name="Tice H."/>
            <person name="Bruce D."/>
            <person name="Goodwin L."/>
            <person name="Pitluck S."/>
            <person name="Kyrpides N."/>
            <person name="Mavromatis K."/>
            <person name="Ivanova N."/>
            <person name="Saunders E."/>
            <person name="Brettin T."/>
            <person name="Detter J.C."/>
            <person name="Han C."/>
            <person name="Larimer F."/>
            <person name="Land M."/>
            <person name="Hauser L."/>
            <person name="Markowitz V."/>
            <person name="Cheng J.-F."/>
            <person name="Hugenholtz P."/>
            <person name="Woyke T."/>
            <person name="Wu D."/>
            <person name="Gronow S."/>
            <person name="Klenk H.-P."/>
            <person name="Eisen J.A."/>
        </authorList>
    </citation>
    <scope>NUCLEOTIDE SEQUENCE</scope>
    <source>
        <strain evidence="2">Eklund 17B</strain>
    </source>
</reference>
<dbReference type="PANTHER" id="PTHR33434">
    <property type="entry name" value="DEGV DOMAIN-CONTAINING PROTEIN DR_1986-RELATED"/>
    <property type="match status" value="1"/>
</dbReference>
<accession>B2TPX8</accession>
<name>B2TPX8_CLOBB</name>
<keyword evidence="1" id="KW-0446">Lipid-binding</keyword>
<dbReference type="Pfam" id="PF02645">
    <property type="entry name" value="DegV"/>
    <property type="match status" value="1"/>
</dbReference>
<dbReference type="InterPro" id="IPR003797">
    <property type="entry name" value="DegV"/>
</dbReference>
<dbReference type="InterPro" id="IPR043168">
    <property type="entry name" value="DegV_C"/>
</dbReference>
<gene>
    <name evidence="2" type="ordered locus">CLL_A3069</name>
</gene>